<feature type="non-terminal residue" evidence="8">
    <location>
        <position position="1"/>
    </location>
</feature>
<dbReference type="GO" id="GO:1990904">
    <property type="term" value="C:ribonucleoprotein complex"/>
    <property type="evidence" value="ECO:0007669"/>
    <property type="project" value="UniProtKB-KW"/>
</dbReference>
<feature type="compositionally biased region" description="Basic and acidic residues" evidence="7">
    <location>
        <begin position="104"/>
        <end position="114"/>
    </location>
</feature>
<dbReference type="GO" id="GO:0003735">
    <property type="term" value="F:structural constituent of ribosome"/>
    <property type="evidence" value="ECO:0007669"/>
    <property type="project" value="InterPro"/>
</dbReference>
<sequence>SRTDLLDKVRNIIAKENGIVLYVDDWGSKKLAYEINRKFRGHYICLTYGGTGDLVKELERNLRLSDDVMKYMTILVSTDETAESLAKEAQDAEAAKAETAASQDAEKTADAETDKETDDSDADETSKKSDETVTDDQN</sequence>
<proteinExistence type="inferred from homology"/>
<keyword evidence="2 8" id="KW-0689">Ribosomal protein</keyword>
<feature type="region of interest" description="Disordered" evidence="7">
    <location>
        <begin position="82"/>
        <end position="138"/>
    </location>
</feature>
<accession>A0A931G7N1</accession>
<dbReference type="HAMAP" id="MF_00360">
    <property type="entry name" value="Ribosomal_bS6"/>
    <property type="match status" value="1"/>
</dbReference>
<name>A0A931G7N1_9BACT</name>
<comment type="similarity">
    <text evidence="1">Belongs to the bacterial ribosomal protein bS6 family.</text>
</comment>
<protein>
    <recommendedName>
        <fullName evidence="5">Small ribosomal subunit protein bS6</fullName>
    </recommendedName>
    <alternativeName>
        <fullName evidence="6">30S ribosomal protein S6</fullName>
    </alternativeName>
</protein>
<evidence type="ECO:0000313" key="8">
    <source>
        <dbReference type="EMBL" id="MBG0779566.1"/>
    </source>
</evidence>
<keyword evidence="3" id="KW-0687">Ribonucleoprotein</keyword>
<evidence type="ECO:0000256" key="4">
    <source>
        <dbReference type="ARBA" id="ARBA00035104"/>
    </source>
</evidence>
<dbReference type="EMBL" id="JACCQK010000362">
    <property type="protein sequence ID" value="MBG0779566.1"/>
    <property type="molecule type" value="Genomic_DNA"/>
</dbReference>
<dbReference type="GO" id="GO:0005737">
    <property type="term" value="C:cytoplasm"/>
    <property type="evidence" value="ECO:0007669"/>
    <property type="project" value="UniProtKB-ARBA"/>
</dbReference>
<dbReference type="PANTHER" id="PTHR21011">
    <property type="entry name" value="MITOCHONDRIAL 28S RIBOSOMAL PROTEIN S6"/>
    <property type="match status" value="1"/>
</dbReference>
<dbReference type="GO" id="GO:0006412">
    <property type="term" value="P:translation"/>
    <property type="evidence" value="ECO:0007669"/>
    <property type="project" value="InterPro"/>
</dbReference>
<dbReference type="AlphaFoldDB" id="A0A931G7N1"/>
<gene>
    <name evidence="8" type="primary">rpsF</name>
    <name evidence="8" type="ORF">H0S81_06525</name>
</gene>
<dbReference type="GO" id="GO:0070181">
    <property type="term" value="F:small ribosomal subunit rRNA binding"/>
    <property type="evidence" value="ECO:0007669"/>
    <property type="project" value="TreeGrafter"/>
</dbReference>
<evidence type="ECO:0000256" key="1">
    <source>
        <dbReference type="ARBA" id="ARBA00009512"/>
    </source>
</evidence>
<dbReference type="InterPro" id="IPR014717">
    <property type="entry name" value="Transl_elong_EF1B/ribsomal_bS6"/>
</dbReference>
<evidence type="ECO:0000313" key="9">
    <source>
        <dbReference type="Proteomes" id="UP000706172"/>
    </source>
</evidence>
<dbReference type="PANTHER" id="PTHR21011:SF1">
    <property type="entry name" value="SMALL RIBOSOMAL SUBUNIT PROTEIN BS6M"/>
    <property type="match status" value="1"/>
</dbReference>
<evidence type="ECO:0000256" key="2">
    <source>
        <dbReference type="ARBA" id="ARBA00022980"/>
    </source>
</evidence>
<evidence type="ECO:0000256" key="6">
    <source>
        <dbReference type="ARBA" id="ARBA00035520"/>
    </source>
</evidence>
<dbReference type="Pfam" id="PF01250">
    <property type="entry name" value="Ribosomal_S6"/>
    <property type="match status" value="1"/>
</dbReference>
<dbReference type="CDD" id="cd00473">
    <property type="entry name" value="bS6"/>
    <property type="match status" value="1"/>
</dbReference>
<dbReference type="NCBIfam" id="TIGR00166">
    <property type="entry name" value="S6"/>
    <property type="match status" value="1"/>
</dbReference>
<dbReference type="GO" id="GO:0005840">
    <property type="term" value="C:ribosome"/>
    <property type="evidence" value="ECO:0007669"/>
    <property type="project" value="UniProtKB-KW"/>
</dbReference>
<dbReference type="SUPFAM" id="SSF54995">
    <property type="entry name" value="Ribosomal protein S6"/>
    <property type="match status" value="1"/>
</dbReference>
<reference evidence="8" key="1">
    <citation type="submission" date="2020-07" db="EMBL/GenBank/DDBJ databases">
        <title>Severe corrosion of carbon steel in oil field produced water can be linked to methanogenic archaea containing a special type of NiFe hydrogenase.</title>
        <authorList>
            <person name="Lahme S."/>
            <person name="Mand J."/>
            <person name="Longwell J."/>
            <person name="Smith R."/>
            <person name="Enning D."/>
        </authorList>
    </citation>
    <scope>NUCLEOTIDE SEQUENCE</scope>
    <source>
        <strain evidence="8">MIC098Bin6</strain>
    </source>
</reference>
<evidence type="ECO:0000256" key="5">
    <source>
        <dbReference type="ARBA" id="ARBA00035294"/>
    </source>
</evidence>
<comment type="function">
    <text evidence="4">Binds together with bS18 to 16S ribosomal RNA.</text>
</comment>
<dbReference type="Proteomes" id="UP000706172">
    <property type="component" value="Unassembled WGS sequence"/>
</dbReference>
<dbReference type="InterPro" id="IPR020814">
    <property type="entry name" value="Ribosomal_S6_plastid/chlpt"/>
</dbReference>
<feature type="compositionally biased region" description="Basic and acidic residues" evidence="7">
    <location>
        <begin position="85"/>
        <end position="96"/>
    </location>
</feature>
<dbReference type="Gene3D" id="3.30.70.60">
    <property type="match status" value="1"/>
</dbReference>
<organism evidence="8 9">
    <name type="scientific">Desulfotignum balticum</name>
    <dbReference type="NCBI Taxonomy" id="115781"/>
    <lineage>
        <taxon>Bacteria</taxon>
        <taxon>Pseudomonadati</taxon>
        <taxon>Thermodesulfobacteriota</taxon>
        <taxon>Desulfobacteria</taxon>
        <taxon>Desulfobacterales</taxon>
        <taxon>Desulfobacteraceae</taxon>
        <taxon>Desulfotignum</taxon>
    </lineage>
</organism>
<dbReference type="InterPro" id="IPR000529">
    <property type="entry name" value="Ribosomal_bS6"/>
</dbReference>
<evidence type="ECO:0000256" key="7">
    <source>
        <dbReference type="SAM" id="MobiDB-lite"/>
    </source>
</evidence>
<comment type="caution">
    <text evidence="8">The sequence shown here is derived from an EMBL/GenBank/DDBJ whole genome shotgun (WGS) entry which is preliminary data.</text>
</comment>
<evidence type="ECO:0000256" key="3">
    <source>
        <dbReference type="ARBA" id="ARBA00023274"/>
    </source>
</evidence>
<dbReference type="InterPro" id="IPR035980">
    <property type="entry name" value="Ribosomal_bS6_sf"/>
</dbReference>